<dbReference type="Pfam" id="PF20684">
    <property type="entry name" value="Fung_rhodopsin"/>
    <property type="match status" value="1"/>
</dbReference>
<keyword evidence="2" id="KW-1133">Transmembrane helix</keyword>
<dbReference type="InterPro" id="IPR049326">
    <property type="entry name" value="Rhodopsin_dom_fungi"/>
</dbReference>
<gene>
    <name evidence="4" type="ORF">CKAH01_13825</name>
</gene>
<dbReference type="PANTHER" id="PTHR38794:SF3">
    <property type="entry name" value="INTEGRAL MEMBRANE PROTEIN"/>
    <property type="match status" value="1"/>
</dbReference>
<evidence type="ECO:0000313" key="5">
    <source>
        <dbReference type="Proteomes" id="UP001281614"/>
    </source>
</evidence>
<feature type="transmembrane region" description="Helical" evidence="2">
    <location>
        <begin position="109"/>
        <end position="130"/>
    </location>
</feature>
<proteinExistence type="predicted"/>
<keyword evidence="5" id="KW-1185">Reference proteome</keyword>
<feature type="transmembrane region" description="Helical" evidence="2">
    <location>
        <begin position="260"/>
        <end position="279"/>
    </location>
</feature>
<feature type="region of interest" description="Disordered" evidence="1">
    <location>
        <begin position="303"/>
        <end position="402"/>
    </location>
</feature>
<feature type="transmembrane region" description="Helical" evidence="2">
    <location>
        <begin position="142"/>
        <end position="164"/>
    </location>
</feature>
<feature type="domain" description="Rhodopsin" evidence="3">
    <location>
        <begin position="61"/>
        <end position="283"/>
    </location>
</feature>
<evidence type="ECO:0000256" key="2">
    <source>
        <dbReference type="SAM" id="Phobius"/>
    </source>
</evidence>
<feature type="compositionally biased region" description="Polar residues" evidence="1">
    <location>
        <begin position="322"/>
        <end position="337"/>
    </location>
</feature>
<feature type="transmembrane region" description="Helical" evidence="2">
    <location>
        <begin position="184"/>
        <end position="207"/>
    </location>
</feature>
<evidence type="ECO:0000256" key="1">
    <source>
        <dbReference type="SAM" id="MobiDB-lite"/>
    </source>
</evidence>
<dbReference type="PANTHER" id="PTHR38794">
    <property type="entry name" value="INTEGRAL MEMBRANE PROTEIN"/>
    <property type="match status" value="1"/>
</dbReference>
<dbReference type="Proteomes" id="UP001281614">
    <property type="component" value="Unassembled WGS sequence"/>
</dbReference>
<dbReference type="EMBL" id="VYYT01000064">
    <property type="protein sequence ID" value="KAK2772741.1"/>
    <property type="molecule type" value="Genomic_DNA"/>
</dbReference>
<sequence length="402" mass="44506">MLRRCSVQHHAVRPPASTALLRVEGRRQGCTRSRLCLGLPHLRHHWHHTEAYHPPQHHISQAHDVLLLISVALLFVQTTFVITACNHGLGRHQNVLHPTELKAFYKLFYVSSIFATTTAATTKLSLCLLIQSINNHGKFNIANHLLFGVVIAWMVSGITAEALQCSLPRPWLATSLENRPRREVVYLYNGIMDISTDVVLCFLPVAMMWKVQTTVKRKLLVIALFGTRINVPILSIPVIISTHILVTDYTDSTWHAVPHVIWLQCTLGLSVMTACIPSLKGVIDSLMGSTSVATIQAPYQLTSSGGDESGRLHATAIGGGTNSRYGSHLTSGAANSRGTRRNSLRPSDWSIPVQGHGQESRKDKEEGVYRTESNEDLVPQRHESRSSSHEGSYKSSEAGYRL</sequence>
<comment type="caution">
    <text evidence="4">The sequence shown here is derived from an EMBL/GenBank/DDBJ whole genome shotgun (WGS) entry which is preliminary data.</text>
</comment>
<organism evidence="4 5">
    <name type="scientific">Colletotrichum kahawae</name>
    <name type="common">Coffee berry disease fungus</name>
    <dbReference type="NCBI Taxonomy" id="34407"/>
    <lineage>
        <taxon>Eukaryota</taxon>
        <taxon>Fungi</taxon>
        <taxon>Dikarya</taxon>
        <taxon>Ascomycota</taxon>
        <taxon>Pezizomycotina</taxon>
        <taxon>Sordariomycetes</taxon>
        <taxon>Hypocreomycetidae</taxon>
        <taxon>Glomerellales</taxon>
        <taxon>Glomerellaceae</taxon>
        <taxon>Colletotrichum</taxon>
        <taxon>Colletotrichum gloeosporioides species complex</taxon>
    </lineage>
</organism>
<feature type="transmembrane region" description="Helical" evidence="2">
    <location>
        <begin position="219"/>
        <end position="240"/>
    </location>
</feature>
<reference evidence="4" key="1">
    <citation type="submission" date="2023-02" db="EMBL/GenBank/DDBJ databases">
        <title>Colletotrichum kahawae CIFC_Que2 genome sequencing and assembly.</title>
        <authorList>
            <person name="Baroncelli R."/>
        </authorList>
    </citation>
    <scope>NUCLEOTIDE SEQUENCE</scope>
    <source>
        <strain evidence="4">CIFC_Que2</strain>
    </source>
</reference>
<evidence type="ECO:0000259" key="3">
    <source>
        <dbReference type="Pfam" id="PF20684"/>
    </source>
</evidence>
<feature type="compositionally biased region" description="Basic and acidic residues" evidence="1">
    <location>
        <begin position="358"/>
        <end position="392"/>
    </location>
</feature>
<feature type="compositionally biased region" description="Low complexity" evidence="1">
    <location>
        <begin position="393"/>
        <end position="402"/>
    </location>
</feature>
<name>A0AAD9YQJ1_COLKA</name>
<feature type="transmembrane region" description="Helical" evidence="2">
    <location>
        <begin position="65"/>
        <end position="89"/>
    </location>
</feature>
<keyword evidence="2" id="KW-0472">Membrane</keyword>
<evidence type="ECO:0000313" key="4">
    <source>
        <dbReference type="EMBL" id="KAK2772741.1"/>
    </source>
</evidence>
<protein>
    <submittedName>
        <fullName evidence="4">Integral membrane protein</fullName>
    </submittedName>
</protein>
<accession>A0AAD9YQJ1</accession>
<dbReference type="AlphaFoldDB" id="A0AAD9YQJ1"/>
<keyword evidence="2" id="KW-0812">Transmembrane</keyword>